<feature type="compositionally biased region" description="Low complexity" evidence="14">
    <location>
        <begin position="356"/>
        <end position="366"/>
    </location>
</feature>
<dbReference type="GO" id="GO:0005829">
    <property type="term" value="C:cytosol"/>
    <property type="evidence" value="ECO:0007669"/>
    <property type="project" value="TreeGrafter"/>
</dbReference>
<accession>A0A093FP04</accession>
<dbReference type="InterPro" id="IPR027417">
    <property type="entry name" value="P-loop_NTPase"/>
</dbReference>
<feature type="region of interest" description="Disordered" evidence="14">
    <location>
        <begin position="280"/>
        <end position="774"/>
    </location>
</feature>
<dbReference type="Pfam" id="PF08477">
    <property type="entry name" value="Roc"/>
    <property type="match status" value="1"/>
</dbReference>
<name>A0A093FP04_TYTAL</name>
<dbReference type="InterPro" id="IPR040385">
    <property type="entry name" value="RABL6"/>
</dbReference>
<feature type="compositionally biased region" description="Acidic residues" evidence="14">
    <location>
        <begin position="619"/>
        <end position="628"/>
    </location>
</feature>
<keyword evidence="16" id="KW-1185">Reference proteome</keyword>
<evidence type="ECO:0000256" key="4">
    <source>
        <dbReference type="ARBA" id="ARBA00022490"/>
    </source>
</evidence>
<keyword evidence="4" id="KW-0963">Cytoplasm</keyword>
<evidence type="ECO:0000256" key="8">
    <source>
        <dbReference type="ARBA" id="ARBA00023134"/>
    </source>
</evidence>
<keyword evidence="7" id="KW-0007">Acetylation</keyword>
<evidence type="ECO:0000256" key="1">
    <source>
        <dbReference type="ARBA" id="ARBA00004123"/>
    </source>
</evidence>
<dbReference type="GO" id="GO:0005634">
    <property type="term" value="C:nucleus"/>
    <property type="evidence" value="ECO:0007669"/>
    <property type="project" value="UniProtKB-SubCell"/>
</dbReference>
<dbReference type="Gene3D" id="3.40.50.300">
    <property type="entry name" value="P-loop containing nucleotide triphosphate hydrolases"/>
    <property type="match status" value="1"/>
</dbReference>
<evidence type="ECO:0000256" key="13">
    <source>
        <dbReference type="ARBA" id="ARBA00080258"/>
    </source>
</evidence>
<dbReference type="EMBL" id="KK393612">
    <property type="protein sequence ID" value="KFV56056.1"/>
    <property type="molecule type" value="Genomic_DNA"/>
</dbReference>
<proteinExistence type="inferred from homology"/>
<gene>
    <name evidence="15" type="ORF">N341_02091</name>
</gene>
<keyword evidence="9" id="KW-0539">Nucleus</keyword>
<reference evidence="15 16" key="1">
    <citation type="submission" date="2014-04" db="EMBL/GenBank/DDBJ databases">
        <title>Genome evolution of avian class.</title>
        <authorList>
            <person name="Zhang G."/>
            <person name="Li C."/>
        </authorList>
    </citation>
    <scope>NUCLEOTIDE SEQUENCE [LARGE SCALE GENOMIC DNA]</scope>
    <source>
        <strain evidence="15">BGI_N341</strain>
    </source>
</reference>
<comment type="similarity">
    <text evidence="3">Belongs to the small GTPase superfamily. Rab family.</text>
</comment>
<feature type="compositionally biased region" description="Low complexity" evidence="14">
    <location>
        <begin position="292"/>
        <end position="315"/>
    </location>
</feature>
<feature type="compositionally biased region" description="Polar residues" evidence="14">
    <location>
        <begin position="552"/>
        <end position="563"/>
    </location>
</feature>
<dbReference type="AlphaFoldDB" id="A0A093FP04"/>
<dbReference type="PROSITE" id="PS51419">
    <property type="entry name" value="RAB"/>
    <property type="match status" value="1"/>
</dbReference>
<evidence type="ECO:0000256" key="7">
    <source>
        <dbReference type="ARBA" id="ARBA00022990"/>
    </source>
</evidence>
<feature type="compositionally biased region" description="Basic and acidic residues" evidence="14">
    <location>
        <begin position="684"/>
        <end position="698"/>
    </location>
</feature>
<dbReference type="Proteomes" id="UP000054190">
    <property type="component" value="Unassembled WGS sequence"/>
</dbReference>
<evidence type="ECO:0000256" key="12">
    <source>
        <dbReference type="ARBA" id="ARBA00080075"/>
    </source>
</evidence>
<feature type="compositionally biased region" description="Basic and acidic residues" evidence="14">
    <location>
        <begin position="418"/>
        <end position="444"/>
    </location>
</feature>
<evidence type="ECO:0000256" key="14">
    <source>
        <dbReference type="SAM" id="MobiDB-lite"/>
    </source>
</evidence>
<dbReference type="SUPFAM" id="SSF52540">
    <property type="entry name" value="P-loop containing nucleoside triphosphate hydrolases"/>
    <property type="match status" value="1"/>
</dbReference>
<evidence type="ECO:0000256" key="2">
    <source>
        <dbReference type="ARBA" id="ARBA00004496"/>
    </source>
</evidence>
<keyword evidence="8" id="KW-0342">GTP-binding</keyword>
<evidence type="ECO:0000256" key="9">
    <source>
        <dbReference type="ARBA" id="ARBA00023242"/>
    </source>
</evidence>
<feature type="compositionally biased region" description="Low complexity" evidence="14">
    <location>
        <begin position="564"/>
        <end position="580"/>
    </location>
</feature>
<feature type="compositionally biased region" description="Basic and acidic residues" evidence="14">
    <location>
        <begin position="629"/>
        <end position="644"/>
    </location>
</feature>
<feature type="compositionally biased region" description="Basic residues" evidence="14">
    <location>
        <begin position="715"/>
        <end position="724"/>
    </location>
</feature>
<evidence type="ECO:0000313" key="15">
    <source>
        <dbReference type="EMBL" id="KFV56056.1"/>
    </source>
</evidence>
<keyword evidence="6" id="KW-0547">Nucleotide-binding</keyword>
<evidence type="ECO:0000256" key="10">
    <source>
        <dbReference type="ARBA" id="ARBA00055907"/>
    </source>
</evidence>
<protein>
    <recommendedName>
        <fullName evidence="11">Rab-like protein 6</fullName>
    </recommendedName>
    <alternativeName>
        <fullName evidence="12">GTP-binding protein Parf</fullName>
    </alternativeName>
    <alternativeName>
        <fullName evidence="13">Rab-like protein 1</fullName>
    </alternativeName>
</protein>
<evidence type="ECO:0000256" key="11">
    <source>
        <dbReference type="ARBA" id="ARBA00074904"/>
    </source>
</evidence>
<dbReference type="OMA" id="DHVTYFI"/>
<dbReference type="FunFam" id="3.40.50.300:FF:000781">
    <property type="entry name" value="RAB, member RAS oncogene family like 6"/>
    <property type="match status" value="1"/>
</dbReference>
<evidence type="ECO:0000313" key="16">
    <source>
        <dbReference type="Proteomes" id="UP000054190"/>
    </source>
</evidence>
<dbReference type="PRINTS" id="PR00449">
    <property type="entry name" value="RASTRNSFRMNG"/>
</dbReference>
<feature type="compositionally biased region" description="Pro residues" evidence="14">
    <location>
        <begin position="331"/>
        <end position="342"/>
    </location>
</feature>
<evidence type="ECO:0000256" key="3">
    <source>
        <dbReference type="ARBA" id="ARBA00006270"/>
    </source>
</evidence>
<comment type="subcellular location">
    <subcellularLocation>
        <location evidence="2">Cytoplasm</location>
    </subcellularLocation>
    <subcellularLocation>
        <location evidence="1">Nucleus</location>
    </subcellularLocation>
</comment>
<dbReference type="PANTHER" id="PTHR14932">
    <property type="entry name" value="RAS GTPASE-RELATED"/>
    <property type="match status" value="1"/>
</dbReference>
<feature type="compositionally biased region" description="Polar residues" evidence="14">
    <location>
        <begin position="282"/>
        <end position="291"/>
    </location>
</feature>
<dbReference type="GO" id="GO:0005525">
    <property type="term" value="F:GTP binding"/>
    <property type="evidence" value="ECO:0007669"/>
    <property type="project" value="UniProtKB-KW"/>
</dbReference>
<dbReference type="SMART" id="SM00175">
    <property type="entry name" value="RAB"/>
    <property type="match status" value="1"/>
</dbReference>
<evidence type="ECO:0000256" key="5">
    <source>
        <dbReference type="ARBA" id="ARBA00022553"/>
    </source>
</evidence>
<organism evidence="15 16">
    <name type="scientific">Tyto alba</name>
    <name type="common">Barn owl</name>
    <dbReference type="NCBI Taxonomy" id="56313"/>
    <lineage>
        <taxon>Eukaryota</taxon>
        <taxon>Metazoa</taxon>
        <taxon>Chordata</taxon>
        <taxon>Craniata</taxon>
        <taxon>Vertebrata</taxon>
        <taxon>Euteleostomi</taxon>
        <taxon>Archelosauria</taxon>
        <taxon>Archosauria</taxon>
        <taxon>Dinosauria</taxon>
        <taxon>Saurischia</taxon>
        <taxon>Theropoda</taxon>
        <taxon>Coelurosauria</taxon>
        <taxon>Aves</taxon>
        <taxon>Neognathae</taxon>
        <taxon>Neoaves</taxon>
        <taxon>Telluraves</taxon>
        <taxon>Strigiformes</taxon>
        <taxon>Tytonidae</taxon>
        <taxon>Tyto</taxon>
    </lineage>
</organism>
<dbReference type="OrthoDB" id="207081at2759"/>
<sequence>MFSALKKLVGSDQTPVRDKNIPAGLQSMNQALQRRFAKGVQYNMKIVIRGDRNTGKTTLWHRLQGKKFIEEYIPTQEIQVTSIHWNYKTTDDIVKVEVWDVVDKGKCKKRGDGLKLENDPQEAESEMALDAEFLDVYKNCNGVVMMFDITKQWTFNYILRELPKVPTHVPVCVLGNYRDMGEHRVILPGDVRDLIDNLNRPPGSSYFRYAESSMKNSFGLKYLHKFFNIPFLQLQRETLLRQLETNQLDIDATLEELSVQQETEDQNYELFLEMMEARSRGHTSPLTTNGQSPSSGSQSPIVPPSSTSTGSSSPGTPQPPQPLSTSSTISPEPPPSFSPVPAPEAQQPHAPPPATASPAPLAAVPPLKRSIISRLFGMSPASDPSPPQPDAAAAATPPPHPEAPAKVQSVEDFVPDDSLDHSFLEDPAPQKDKGKLQTKHRVDSESDGEAPGGNPMVAGFQDDLDLDDKIPSRPMLAPERVPSKNITLSSEEEEEEEVKDSKVILIPDEDIDIEQEKKRSSRNSLKPQNEAILTKATDLKPPDSLPPHSGSERNSSSKVNTSLPAAVAATPAAVQAPKTTSQSKAHALKQKVVKEEKPEESDSDQEGPIATQMLSFVMDDPDFESEDSDSQKKKMDEFPVREDLSEISDDDTSLAKPPQPVKSTVHSFKLKNDSDLFGLGLEETGPKESSEEDKQPSKEKKKKKKKSKEEEEKSVKKKSKHKKSKEKEENKEEKKKKKKKSKEKNSEIDELEAFLGGGGASMSKPRGGGDYEEL</sequence>
<evidence type="ECO:0000256" key="6">
    <source>
        <dbReference type="ARBA" id="ARBA00022741"/>
    </source>
</evidence>
<comment type="function">
    <text evidence="10">May enhance cellular proliferation. May reduce growth inhibitory activity of CDKN2A.</text>
</comment>
<keyword evidence="5" id="KW-0597">Phosphoprotein</keyword>
<dbReference type="PANTHER" id="PTHR14932:SF1">
    <property type="entry name" value="RAB-LIKE PROTEIN 6"/>
    <property type="match status" value="1"/>
</dbReference>